<evidence type="ECO:0000313" key="2">
    <source>
        <dbReference type="EMBL" id="OLP52830.1"/>
    </source>
</evidence>
<feature type="region of interest" description="Disordered" evidence="1">
    <location>
        <begin position="1"/>
        <end position="29"/>
    </location>
</feature>
<feature type="compositionally biased region" description="Basic and acidic residues" evidence="1">
    <location>
        <begin position="13"/>
        <end position="29"/>
    </location>
</feature>
<dbReference type="AlphaFoldDB" id="A0A1Q9AD69"/>
<dbReference type="EMBL" id="MKIO01000042">
    <property type="protein sequence ID" value="OLP52830.1"/>
    <property type="molecule type" value="Genomic_DNA"/>
</dbReference>
<comment type="caution">
    <text evidence="2">The sequence shown here is derived from an EMBL/GenBank/DDBJ whole genome shotgun (WGS) entry which is preliminary data.</text>
</comment>
<name>A0A1Q9AD69_9HYPH</name>
<protein>
    <submittedName>
        <fullName evidence="2">Uncharacterized protein</fullName>
    </submittedName>
</protein>
<evidence type="ECO:0000256" key="1">
    <source>
        <dbReference type="SAM" id="MobiDB-lite"/>
    </source>
</evidence>
<gene>
    <name evidence="2" type="ORF">BJF92_07585</name>
</gene>
<reference evidence="2 3" key="1">
    <citation type="submission" date="2016-09" db="EMBL/GenBank/DDBJ databases">
        <title>Rhizobium sp. nov., a novel species isolated from the rice rhizosphere.</title>
        <authorList>
            <person name="Zhao J."/>
            <person name="Zhang X."/>
        </authorList>
    </citation>
    <scope>NUCLEOTIDE SEQUENCE [LARGE SCALE GENOMIC DNA]</scope>
    <source>
        <strain evidence="2 3">MH17</strain>
    </source>
</reference>
<sequence>MEMMAMATCGADNRCEDPSGDLSHDRQGEERLRQELGRMARRFCRHPEDVTRLIDRTLDEAGLAGGTLEGWAAREAEAATMPSLLSAMRRVMLAPSLAEDEAPRSRGPSLLT</sequence>
<accession>A0A1Q9AD69</accession>
<proteinExistence type="predicted"/>
<evidence type="ECO:0000313" key="3">
    <source>
        <dbReference type="Proteomes" id="UP000186143"/>
    </source>
</evidence>
<organism evidence="2 3">
    <name type="scientific">Xaviernesmea rhizosphaerae</name>
    <dbReference type="NCBI Taxonomy" id="1672749"/>
    <lineage>
        <taxon>Bacteria</taxon>
        <taxon>Pseudomonadati</taxon>
        <taxon>Pseudomonadota</taxon>
        <taxon>Alphaproteobacteria</taxon>
        <taxon>Hyphomicrobiales</taxon>
        <taxon>Rhizobiaceae</taxon>
        <taxon>Rhizobium/Agrobacterium group</taxon>
        <taxon>Xaviernesmea</taxon>
    </lineage>
</organism>
<dbReference type="Proteomes" id="UP000186143">
    <property type="component" value="Unassembled WGS sequence"/>
</dbReference>